<evidence type="ECO:0000256" key="2">
    <source>
        <dbReference type="ARBA" id="ARBA00007935"/>
    </source>
</evidence>
<proteinExistence type="inferred from homology"/>
<keyword evidence="7 8" id="KW-0472">Membrane</keyword>
<reference evidence="9 10" key="1">
    <citation type="submission" date="2017-10" db="EMBL/GenBank/DDBJ databases">
        <title>Sequencing the genomes of 1000 actinobacteria strains.</title>
        <authorList>
            <person name="Klenk H.-P."/>
        </authorList>
    </citation>
    <scope>NUCLEOTIDE SEQUENCE [LARGE SCALE GENOMIC DNA]</scope>
    <source>
        <strain evidence="9 10">DSM 46092</strain>
    </source>
</reference>
<evidence type="ECO:0000256" key="3">
    <source>
        <dbReference type="ARBA" id="ARBA00022448"/>
    </source>
</evidence>
<comment type="similarity">
    <text evidence="2">Belongs to the binding-protein-dependent transport system permease family. FecCD subfamily.</text>
</comment>
<comment type="caution">
    <text evidence="9">The sequence shown here is derived from an EMBL/GenBank/DDBJ whole genome shotgun (WGS) entry which is preliminary data.</text>
</comment>
<dbReference type="PANTHER" id="PTHR30472:SF1">
    <property type="entry name" value="FE(3+) DICITRATE TRANSPORT SYSTEM PERMEASE PROTEIN FECC-RELATED"/>
    <property type="match status" value="1"/>
</dbReference>
<dbReference type="PANTHER" id="PTHR30472">
    <property type="entry name" value="FERRIC ENTEROBACTIN TRANSPORT SYSTEM PERMEASE PROTEIN"/>
    <property type="match status" value="1"/>
</dbReference>
<dbReference type="GO" id="GO:0005886">
    <property type="term" value="C:plasma membrane"/>
    <property type="evidence" value="ECO:0007669"/>
    <property type="project" value="UniProtKB-SubCell"/>
</dbReference>
<dbReference type="Gene3D" id="1.10.3470.10">
    <property type="entry name" value="ABC transporter involved in vitamin B12 uptake, BtuC"/>
    <property type="match status" value="1"/>
</dbReference>
<evidence type="ECO:0000256" key="8">
    <source>
        <dbReference type="SAM" id="Phobius"/>
    </source>
</evidence>
<feature type="transmembrane region" description="Helical" evidence="8">
    <location>
        <begin position="282"/>
        <end position="300"/>
    </location>
</feature>
<keyword evidence="4" id="KW-1003">Cell membrane</keyword>
<keyword evidence="10" id="KW-1185">Reference proteome</keyword>
<protein>
    <submittedName>
        <fullName evidence="9">Iron complex transport system permease protein</fullName>
    </submittedName>
</protein>
<dbReference type="Proteomes" id="UP000243542">
    <property type="component" value="Unassembled WGS sequence"/>
</dbReference>
<dbReference type="Pfam" id="PF01032">
    <property type="entry name" value="FecCD"/>
    <property type="match status" value="1"/>
</dbReference>
<dbReference type="FunFam" id="1.10.3470.10:FF:000001">
    <property type="entry name" value="Vitamin B12 ABC transporter permease BtuC"/>
    <property type="match status" value="1"/>
</dbReference>
<feature type="transmembrane region" description="Helical" evidence="8">
    <location>
        <begin position="122"/>
        <end position="140"/>
    </location>
</feature>
<sequence length="336" mass="33106">MPHATREGRSSPLVWTIAVAGLLLAVGASLFLGARLLSPAEVLDGLTGTGDTTAVLVVADLRLPRTLLGLLAGAGLAVAGAVMQAITRNPIASPSVLGINAGAAFAVVAAVDLLGITSALGYTGFALLGAAVTAVLAYTLATAGGSAGPTRLALAGAVIATMLSAWTTTMLVLSGQTLEEARHWLAGSLVSRGTDALYVAAPLIVVGLVLAAGLTRGLDALVLGDEQAASLGLRPARIRLWGALAVVLLAGASVAAAGPIAFIGLVVPHAVRLVVGSGHGRLVPACALAGPILLLGADVAGRLIARPAELEVGIVTAVIGAPVLIALARRAGEPAQ</sequence>
<gene>
    <name evidence="9" type="ORF">ATK36_0826</name>
</gene>
<evidence type="ECO:0000256" key="6">
    <source>
        <dbReference type="ARBA" id="ARBA00022989"/>
    </source>
</evidence>
<dbReference type="GO" id="GO:0033214">
    <property type="term" value="P:siderophore-iron import into cell"/>
    <property type="evidence" value="ECO:0007669"/>
    <property type="project" value="TreeGrafter"/>
</dbReference>
<keyword evidence="5 8" id="KW-0812">Transmembrane</keyword>
<accession>A0A2A9G375</accession>
<dbReference type="EMBL" id="PDJK01000001">
    <property type="protein sequence ID" value="PFG57260.1"/>
    <property type="molecule type" value="Genomic_DNA"/>
</dbReference>
<dbReference type="SUPFAM" id="SSF81345">
    <property type="entry name" value="ABC transporter involved in vitamin B12 uptake, BtuC"/>
    <property type="match status" value="1"/>
</dbReference>
<evidence type="ECO:0000256" key="7">
    <source>
        <dbReference type="ARBA" id="ARBA00023136"/>
    </source>
</evidence>
<dbReference type="CDD" id="cd06550">
    <property type="entry name" value="TM_ABC_iron-siderophores_like"/>
    <property type="match status" value="1"/>
</dbReference>
<dbReference type="InterPro" id="IPR037294">
    <property type="entry name" value="ABC_BtuC-like"/>
</dbReference>
<feature type="transmembrane region" description="Helical" evidence="8">
    <location>
        <begin position="12"/>
        <end position="34"/>
    </location>
</feature>
<name>A0A2A9G375_9PSEU</name>
<evidence type="ECO:0000256" key="4">
    <source>
        <dbReference type="ARBA" id="ARBA00022475"/>
    </source>
</evidence>
<evidence type="ECO:0000256" key="5">
    <source>
        <dbReference type="ARBA" id="ARBA00022692"/>
    </source>
</evidence>
<keyword evidence="6 8" id="KW-1133">Transmembrane helix</keyword>
<evidence type="ECO:0000313" key="9">
    <source>
        <dbReference type="EMBL" id="PFG57260.1"/>
    </source>
</evidence>
<feature type="transmembrane region" description="Helical" evidence="8">
    <location>
        <begin position="196"/>
        <end position="218"/>
    </location>
</feature>
<feature type="transmembrane region" description="Helical" evidence="8">
    <location>
        <begin position="312"/>
        <end position="331"/>
    </location>
</feature>
<organism evidence="9 10">
    <name type="scientific">Amycolatopsis sulphurea</name>
    <dbReference type="NCBI Taxonomy" id="76022"/>
    <lineage>
        <taxon>Bacteria</taxon>
        <taxon>Bacillati</taxon>
        <taxon>Actinomycetota</taxon>
        <taxon>Actinomycetes</taxon>
        <taxon>Pseudonocardiales</taxon>
        <taxon>Pseudonocardiaceae</taxon>
        <taxon>Amycolatopsis</taxon>
    </lineage>
</organism>
<keyword evidence="3" id="KW-0813">Transport</keyword>
<feature type="transmembrane region" description="Helical" evidence="8">
    <location>
        <begin position="66"/>
        <end position="85"/>
    </location>
</feature>
<feature type="transmembrane region" description="Helical" evidence="8">
    <location>
        <begin position="97"/>
        <end position="116"/>
    </location>
</feature>
<evidence type="ECO:0000313" key="10">
    <source>
        <dbReference type="Proteomes" id="UP000243542"/>
    </source>
</evidence>
<dbReference type="GO" id="GO:0022857">
    <property type="term" value="F:transmembrane transporter activity"/>
    <property type="evidence" value="ECO:0007669"/>
    <property type="project" value="InterPro"/>
</dbReference>
<feature type="transmembrane region" description="Helical" evidence="8">
    <location>
        <begin position="152"/>
        <end position="176"/>
    </location>
</feature>
<comment type="subcellular location">
    <subcellularLocation>
        <location evidence="1">Cell membrane</location>
        <topology evidence="1">Multi-pass membrane protein</topology>
    </subcellularLocation>
</comment>
<feature type="transmembrane region" description="Helical" evidence="8">
    <location>
        <begin position="238"/>
        <end position="262"/>
    </location>
</feature>
<dbReference type="InterPro" id="IPR000522">
    <property type="entry name" value="ABC_transptr_permease_BtuC"/>
</dbReference>
<dbReference type="AlphaFoldDB" id="A0A2A9G375"/>
<evidence type="ECO:0000256" key="1">
    <source>
        <dbReference type="ARBA" id="ARBA00004651"/>
    </source>
</evidence>
<dbReference type="RefSeq" id="WP_211291776.1">
    <property type="nucleotide sequence ID" value="NZ_JBIAKZ010000010.1"/>
</dbReference>